<reference evidence="3 4" key="1">
    <citation type="submission" date="2016-10" db="EMBL/GenBank/DDBJ databases">
        <authorList>
            <person name="de Groot N.N."/>
        </authorList>
    </citation>
    <scope>NUCLEOTIDE SEQUENCE [LARGE SCALE GENOMIC DNA]</scope>
    <source>
        <strain evidence="3 4">EP1-55-1</strain>
    </source>
</reference>
<dbReference type="RefSeq" id="WP_092912468.1">
    <property type="nucleotide sequence ID" value="NZ_FOXB01000018.1"/>
</dbReference>
<dbReference type="InterPro" id="IPR003769">
    <property type="entry name" value="ClpS_core"/>
</dbReference>
<sequence>MAHKEWVESESQVDLEEPELYKVIMWNDDYTTMDFVVEVLSDIFYKSYEEAVAIMLDIHEKGKGVCGVYTYEIAEMKVHQTIKLARANEFPLRVTMEKE</sequence>
<dbReference type="PANTHER" id="PTHR33473">
    <property type="entry name" value="ATP-DEPENDENT CLP PROTEASE ADAPTER PROTEIN CLPS1, CHLOROPLASTIC"/>
    <property type="match status" value="1"/>
</dbReference>
<accession>A0A1I5Q3Q6</accession>
<comment type="subunit">
    <text evidence="1">Binds to the N-terminal domain of the chaperone ClpA.</text>
</comment>
<dbReference type="SUPFAM" id="SSF54736">
    <property type="entry name" value="ClpS-like"/>
    <property type="match status" value="1"/>
</dbReference>
<keyword evidence="3" id="KW-0378">Hydrolase</keyword>
<evidence type="ECO:0000313" key="4">
    <source>
        <dbReference type="Proteomes" id="UP000199227"/>
    </source>
</evidence>
<dbReference type="Pfam" id="PF02617">
    <property type="entry name" value="ClpS"/>
    <property type="match status" value="1"/>
</dbReference>
<dbReference type="GO" id="GO:0008233">
    <property type="term" value="F:peptidase activity"/>
    <property type="evidence" value="ECO:0007669"/>
    <property type="project" value="UniProtKB-KW"/>
</dbReference>
<comment type="similarity">
    <text evidence="1">Belongs to the ClpS family.</text>
</comment>
<evidence type="ECO:0000313" key="3">
    <source>
        <dbReference type="EMBL" id="SFP40865.1"/>
    </source>
</evidence>
<dbReference type="InterPro" id="IPR014719">
    <property type="entry name" value="Ribosomal_bL12_C/ClpS-like"/>
</dbReference>
<dbReference type="InterPro" id="IPR022935">
    <property type="entry name" value="ClpS"/>
</dbReference>
<dbReference type="STRING" id="223786.SAMN05216234_11826"/>
<dbReference type="EMBL" id="FOXB01000018">
    <property type="protein sequence ID" value="SFP40865.1"/>
    <property type="molecule type" value="Genomic_DNA"/>
</dbReference>
<evidence type="ECO:0000256" key="1">
    <source>
        <dbReference type="HAMAP-Rule" id="MF_00302"/>
    </source>
</evidence>
<comment type="function">
    <text evidence="1">Involved in the modulation of the specificity of the ClpAP-mediated ATP-dependent protein degradation.</text>
</comment>
<gene>
    <name evidence="1" type="primary">clpS</name>
    <name evidence="3" type="ORF">SAMN05216234_11826</name>
</gene>
<dbReference type="Gene3D" id="3.30.1390.10">
    <property type="match status" value="1"/>
</dbReference>
<dbReference type="FunFam" id="3.30.1390.10:FF:000002">
    <property type="entry name" value="ATP-dependent Clp protease adapter protein ClpS"/>
    <property type="match status" value="1"/>
</dbReference>
<dbReference type="PANTHER" id="PTHR33473:SF19">
    <property type="entry name" value="ATP-DEPENDENT CLP PROTEASE ADAPTER PROTEIN CLPS"/>
    <property type="match status" value="1"/>
</dbReference>
<feature type="domain" description="Adaptor protein ClpS core" evidence="2">
    <location>
        <begin position="16"/>
        <end position="95"/>
    </location>
</feature>
<dbReference type="AlphaFoldDB" id="A0A1I5Q3Q6"/>
<keyword evidence="4" id="KW-1185">Reference proteome</keyword>
<organism evidence="3 4">
    <name type="scientific">Hydrogenimonas thermophila</name>
    <dbReference type="NCBI Taxonomy" id="223786"/>
    <lineage>
        <taxon>Bacteria</taxon>
        <taxon>Pseudomonadati</taxon>
        <taxon>Campylobacterota</taxon>
        <taxon>Epsilonproteobacteria</taxon>
        <taxon>Campylobacterales</taxon>
        <taxon>Hydrogenimonadaceae</taxon>
        <taxon>Hydrogenimonas</taxon>
    </lineage>
</organism>
<dbReference type="GO" id="GO:0006508">
    <property type="term" value="P:proteolysis"/>
    <property type="evidence" value="ECO:0007669"/>
    <property type="project" value="UniProtKB-UniRule"/>
</dbReference>
<proteinExistence type="inferred from homology"/>
<dbReference type="HAMAP" id="MF_00302">
    <property type="entry name" value="ClpS"/>
    <property type="match status" value="1"/>
</dbReference>
<dbReference type="Proteomes" id="UP000199227">
    <property type="component" value="Unassembled WGS sequence"/>
</dbReference>
<name>A0A1I5Q3Q6_9BACT</name>
<protein>
    <recommendedName>
        <fullName evidence="1">ATP-dependent Clp protease adapter protein ClpS</fullName>
    </recommendedName>
</protein>
<dbReference type="OrthoDB" id="9796121at2"/>
<evidence type="ECO:0000259" key="2">
    <source>
        <dbReference type="Pfam" id="PF02617"/>
    </source>
</evidence>
<keyword evidence="3" id="KW-0645">Protease</keyword>
<dbReference type="GO" id="GO:0030163">
    <property type="term" value="P:protein catabolic process"/>
    <property type="evidence" value="ECO:0007669"/>
    <property type="project" value="InterPro"/>
</dbReference>